<dbReference type="OrthoDB" id="4720203at2759"/>
<gene>
    <name evidence="1" type="ORF">BKA67DRAFT_662736</name>
</gene>
<dbReference type="AlphaFoldDB" id="A0A9P8UDM8"/>
<protein>
    <submittedName>
        <fullName evidence="1">Uncharacterized protein</fullName>
    </submittedName>
</protein>
<dbReference type="GeneID" id="70136951"/>
<keyword evidence="2" id="KW-1185">Reference proteome</keyword>
<dbReference type="RefSeq" id="XP_045954510.1">
    <property type="nucleotide sequence ID" value="XM_046108060.1"/>
</dbReference>
<comment type="caution">
    <text evidence="1">The sequence shown here is derived from an EMBL/GenBank/DDBJ whole genome shotgun (WGS) entry which is preliminary data.</text>
</comment>
<accession>A0A9P8UDM8</accession>
<dbReference type="Proteomes" id="UP000758603">
    <property type="component" value="Unassembled WGS sequence"/>
</dbReference>
<evidence type="ECO:0000313" key="2">
    <source>
        <dbReference type="Proteomes" id="UP000758603"/>
    </source>
</evidence>
<name>A0A9P8UDM8_9PEZI</name>
<organism evidence="1 2">
    <name type="scientific">Truncatella angustata</name>
    <dbReference type="NCBI Taxonomy" id="152316"/>
    <lineage>
        <taxon>Eukaryota</taxon>
        <taxon>Fungi</taxon>
        <taxon>Dikarya</taxon>
        <taxon>Ascomycota</taxon>
        <taxon>Pezizomycotina</taxon>
        <taxon>Sordariomycetes</taxon>
        <taxon>Xylariomycetidae</taxon>
        <taxon>Amphisphaeriales</taxon>
        <taxon>Sporocadaceae</taxon>
        <taxon>Truncatella</taxon>
    </lineage>
</organism>
<sequence length="349" mass="41013">MYHMDNYRQALVNSLSERRDHYARNWVWVVLGHWNQGTLTMFWSHFTPENHCHNIQPREAALWYHFDQRNAVEILKCYSLASIHDSSGPAHEAYQSQIRRLRFQDTECFDHNEMRCYLLKMMETLNEYFFLAMFTTPVLTQDETTANLVSIDVRMEYNDQKYGMFDEVANRITLYVQDARGRNFNGDRLLYALAHEMMHAFIHLFGFELDPHVRECMRREAHSGAFWAGLEFVYWRLWQMAPDSNILTHSAFRTRQRRWDTEGDTPMARNGLGLAFFLGYECVVNTPVTLDTCEAWDVAELVETDEIPGQISNKMPDELPNEVPEEVLQGILNDMPDDNVGARSRRATM</sequence>
<proteinExistence type="predicted"/>
<evidence type="ECO:0000313" key="1">
    <source>
        <dbReference type="EMBL" id="KAH6647998.1"/>
    </source>
</evidence>
<reference evidence="1" key="1">
    <citation type="journal article" date="2021" name="Nat. Commun.">
        <title>Genetic determinants of endophytism in the Arabidopsis root mycobiome.</title>
        <authorList>
            <person name="Mesny F."/>
            <person name="Miyauchi S."/>
            <person name="Thiergart T."/>
            <person name="Pickel B."/>
            <person name="Atanasova L."/>
            <person name="Karlsson M."/>
            <person name="Huettel B."/>
            <person name="Barry K.W."/>
            <person name="Haridas S."/>
            <person name="Chen C."/>
            <person name="Bauer D."/>
            <person name="Andreopoulos W."/>
            <person name="Pangilinan J."/>
            <person name="LaButti K."/>
            <person name="Riley R."/>
            <person name="Lipzen A."/>
            <person name="Clum A."/>
            <person name="Drula E."/>
            <person name="Henrissat B."/>
            <person name="Kohler A."/>
            <person name="Grigoriev I.V."/>
            <person name="Martin F.M."/>
            <person name="Hacquard S."/>
        </authorList>
    </citation>
    <scope>NUCLEOTIDE SEQUENCE</scope>
    <source>
        <strain evidence="1">MPI-SDFR-AT-0073</strain>
    </source>
</reference>
<dbReference type="EMBL" id="JAGPXC010000008">
    <property type="protein sequence ID" value="KAH6647998.1"/>
    <property type="molecule type" value="Genomic_DNA"/>
</dbReference>